<accession>Q4RAB1</accession>
<feature type="non-terminal residue" evidence="2">
    <location>
        <position position="1"/>
    </location>
</feature>
<gene>
    <name evidence="2" type="ORF">GSTENG00036564001</name>
</gene>
<reference evidence="2" key="2">
    <citation type="submission" date="2004-02" db="EMBL/GenBank/DDBJ databases">
        <authorList>
            <consortium name="Genoscope"/>
            <consortium name="Whitehead Institute Centre for Genome Research"/>
        </authorList>
    </citation>
    <scope>NUCLEOTIDE SEQUENCE</scope>
</reference>
<dbReference type="AlphaFoldDB" id="Q4RAB1"/>
<reference evidence="2" key="1">
    <citation type="journal article" date="2004" name="Nature">
        <title>Genome duplication in the teleost fish Tetraodon nigroviridis reveals the early vertebrate proto-karyotype.</title>
        <authorList>
            <person name="Jaillon O."/>
            <person name="Aury J.-M."/>
            <person name="Brunet F."/>
            <person name="Petit J.-L."/>
            <person name="Stange-Thomann N."/>
            <person name="Mauceli E."/>
            <person name="Bouneau L."/>
            <person name="Fischer C."/>
            <person name="Ozouf-Costaz C."/>
            <person name="Bernot A."/>
            <person name="Nicaud S."/>
            <person name="Jaffe D."/>
            <person name="Fisher S."/>
            <person name="Lutfalla G."/>
            <person name="Dossat C."/>
            <person name="Segurens B."/>
            <person name="Dasilva C."/>
            <person name="Salanoubat M."/>
            <person name="Levy M."/>
            <person name="Boudet N."/>
            <person name="Castellano S."/>
            <person name="Anthouard V."/>
            <person name="Jubin C."/>
            <person name="Castelli V."/>
            <person name="Katinka M."/>
            <person name="Vacherie B."/>
            <person name="Biemont C."/>
            <person name="Skalli Z."/>
            <person name="Cattolico L."/>
            <person name="Poulain J."/>
            <person name="De Berardinis V."/>
            <person name="Cruaud C."/>
            <person name="Duprat S."/>
            <person name="Brottier P."/>
            <person name="Coutanceau J.-P."/>
            <person name="Gouzy J."/>
            <person name="Parra G."/>
            <person name="Lardier G."/>
            <person name="Chapple C."/>
            <person name="McKernan K.J."/>
            <person name="McEwan P."/>
            <person name="Bosak S."/>
            <person name="Kellis M."/>
            <person name="Volff J.-N."/>
            <person name="Guigo R."/>
            <person name="Zody M.C."/>
            <person name="Mesirov J."/>
            <person name="Lindblad-Toh K."/>
            <person name="Birren B."/>
            <person name="Nusbaum C."/>
            <person name="Kahn D."/>
            <person name="Robinson-Rechavi M."/>
            <person name="Laudet V."/>
            <person name="Schachter V."/>
            <person name="Quetier F."/>
            <person name="Saurin W."/>
            <person name="Scarpelli C."/>
            <person name="Wincker P."/>
            <person name="Lander E.S."/>
            <person name="Weissenbach J."/>
            <person name="Roest Crollius H."/>
        </authorList>
    </citation>
    <scope>NUCLEOTIDE SEQUENCE [LARGE SCALE GENOMIC DNA]</scope>
</reference>
<feature type="compositionally biased region" description="Polar residues" evidence="1">
    <location>
        <begin position="1"/>
        <end position="11"/>
    </location>
</feature>
<feature type="compositionally biased region" description="Basic and acidic residues" evidence="1">
    <location>
        <begin position="15"/>
        <end position="28"/>
    </location>
</feature>
<dbReference type="KEGG" id="tng:GSTEN00036564G001"/>
<organism evidence="2">
    <name type="scientific">Tetraodon nigroviridis</name>
    <name type="common">Spotted green pufferfish</name>
    <name type="synonym">Chelonodon nigroviridis</name>
    <dbReference type="NCBI Taxonomy" id="99883"/>
    <lineage>
        <taxon>Eukaryota</taxon>
        <taxon>Metazoa</taxon>
        <taxon>Chordata</taxon>
        <taxon>Craniata</taxon>
        <taxon>Vertebrata</taxon>
        <taxon>Euteleostomi</taxon>
        <taxon>Actinopterygii</taxon>
        <taxon>Neopterygii</taxon>
        <taxon>Teleostei</taxon>
        <taxon>Neoteleostei</taxon>
        <taxon>Acanthomorphata</taxon>
        <taxon>Eupercaria</taxon>
        <taxon>Tetraodontiformes</taxon>
        <taxon>Tetradontoidea</taxon>
        <taxon>Tetraodontidae</taxon>
        <taxon>Tetraodon</taxon>
    </lineage>
</organism>
<comment type="caution">
    <text evidence="2">The sequence shown here is derived from an EMBL/GenBank/DDBJ whole genome shotgun (WGS) entry which is preliminary data.</text>
</comment>
<name>Q4RAB1_TETNG</name>
<evidence type="ECO:0000256" key="1">
    <source>
        <dbReference type="SAM" id="MobiDB-lite"/>
    </source>
</evidence>
<dbReference type="EMBL" id="CAAE01024098">
    <property type="protein sequence ID" value="CAG14672.1"/>
    <property type="molecule type" value="Genomic_DNA"/>
</dbReference>
<protein>
    <submittedName>
        <fullName evidence="2">(spotted green pufferfish) hypothetical protein</fullName>
    </submittedName>
</protein>
<feature type="region of interest" description="Disordered" evidence="1">
    <location>
        <begin position="1"/>
        <end position="52"/>
    </location>
</feature>
<sequence>RLTPQFCSPGTQRPKGPERERSEPEKERARGRRRTRAKESESSPGGPLQPITPAGLLSLWVHTASDCPPPSLSSLPIHTETPEPVPLFSRLCSEKCFSDILSFSARVSLLLDGVSVIGGLLHTTIDDCCINTRKDLCF</sequence>
<evidence type="ECO:0000313" key="2">
    <source>
        <dbReference type="EMBL" id="CAG14672.1"/>
    </source>
</evidence>
<proteinExistence type="predicted"/>